<dbReference type="InterPro" id="IPR001387">
    <property type="entry name" value="Cro/C1-type_HTH"/>
</dbReference>
<dbReference type="InterPro" id="IPR010982">
    <property type="entry name" value="Lambda_DNA-bd_dom_sf"/>
</dbReference>
<dbReference type="AlphaFoldDB" id="A0A5B9MQN0"/>
<sequence length="114" mass="13012">MTPQTFGAQIRIRRLEKHLELAQLAEQLWISPQHLASLEHCEFEEGDDDLIEKLDDILDSPPWDRLAFDGFRQLFPERSTPEDLAFVAALGTSSKNSPLFFSPRDQTCPPLSQC</sequence>
<accession>A0A5B9MQN0</accession>
<evidence type="ECO:0000259" key="1">
    <source>
        <dbReference type="PROSITE" id="PS50943"/>
    </source>
</evidence>
<keyword evidence="3" id="KW-1185">Reference proteome</keyword>
<evidence type="ECO:0000313" key="2">
    <source>
        <dbReference type="EMBL" id="QEG02307.1"/>
    </source>
</evidence>
<dbReference type="CDD" id="cd00093">
    <property type="entry name" value="HTH_XRE"/>
    <property type="match status" value="1"/>
</dbReference>
<reference evidence="2 3" key="1">
    <citation type="submission" date="2019-02" db="EMBL/GenBank/DDBJ databases">
        <title>Planctomycetal bacteria perform biofilm scaping via a novel small molecule.</title>
        <authorList>
            <person name="Jeske O."/>
            <person name="Boedeker C."/>
            <person name="Wiegand S."/>
            <person name="Breitling P."/>
            <person name="Kallscheuer N."/>
            <person name="Jogler M."/>
            <person name="Rohde M."/>
            <person name="Petersen J."/>
            <person name="Medema M.H."/>
            <person name="Surup F."/>
            <person name="Jogler C."/>
        </authorList>
    </citation>
    <scope>NUCLEOTIDE SEQUENCE [LARGE SCALE GENOMIC DNA]</scope>
    <source>
        <strain evidence="2 3">Mal15</strain>
    </source>
</reference>
<gene>
    <name evidence="2" type="ORF">Mal15_63940</name>
</gene>
<protein>
    <recommendedName>
        <fullName evidence="1">HTH cro/C1-type domain-containing protein</fullName>
    </recommendedName>
</protein>
<evidence type="ECO:0000313" key="3">
    <source>
        <dbReference type="Proteomes" id="UP000321353"/>
    </source>
</evidence>
<name>A0A5B9MQN0_9BACT</name>
<dbReference type="GO" id="GO:0003677">
    <property type="term" value="F:DNA binding"/>
    <property type="evidence" value="ECO:0007669"/>
    <property type="project" value="InterPro"/>
</dbReference>
<organism evidence="2 3">
    <name type="scientific">Stieleria maiorica</name>
    <dbReference type="NCBI Taxonomy" id="2795974"/>
    <lineage>
        <taxon>Bacteria</taxon>
        <taxon>Pseudomonadati</taxon>
        <taxon>Planctomycetota</taxon>
        <taxon>Planctomycetia</taxon>
        <taxon>Pirellulales</taxon>
        <taxon>Pirellulaceae</taxon>
        <taxon>Stieleria</taxon>
    </lineage>
</organism>
<dbReference type="Proteomes" id="UP000321353">
    <property type="component" value="Chromosome"/>
</dbReference>
<dbReference type="PROSITE" id="PS50943">
    <property type="entry name" value="HTH_CROC1"/>
    <property type="match status" value="1"/>
</dbReference>
<dbReference type="Gene3D" id="1.10.260.40">
    <property type="entry name" value="lambda repressor-like DNA-binding domains"/>
    <property type="match status" value="1"/>
</dbReference>
<dbReference type="EMBL" id="CP036264">
    <property type="protein sequence ID" value="QEG02307.1"/>
    <property type="molecule type" value="Genomic_DNA"/>
</dbReference>
<proteinExistence type="predicted"/>
<feature type="domain" description="HTH cro/C1-type" evidence="1">
    <location>
        <begin position="10"/>
        <end position="66"/>
    </location>
</feature>
<dbReference type="SUPFAM" id="SSF47413">
    <property type="entry name" value="lambda repressor-like DNA-binding domains"/>
    <property type="match status" value="1"/>
</dbReference>
<dbReference type="KEGG" id="smam:Mal15_63940"/>